<gene>
    <name evidence="1" type="ORF">LP422_20875</name>
</gene>
<sequence length="233" mass="24164">MTELPARPILHPGQAPDCYLEHLADANYLTAGTLMAMVTAASDTTRYLLLRPTPQTLEALGGLTGHPVDALTAATPAPLDGTLVDLSGLDPNNQYSYRDLAARGWAPGQGTQICPSCPAENGTGTSPGDYRPPPSACATAPTCFPCARAASGPSAPPDPPCCARSARRPVAATPSADAVTTATPTSPPSPRHRRTPAASTAKHVQNRGPRRREHPVSSAKVRRPASLPRTSVA</sequence>
<dbReference type="Proteomes" id="UP001059663">
    <property type="component" value="Chromosome"/>
</dbReference>
<protein>
    <submittedName>
        <fullName evidence="1">TniQ family protein</fullName>
    </submittedName>
</protein>
<reference evidence="1" key="1">
    <citation type="submission" date="2021-11" db="EMBL/GenBank/DDBJ databases">
        <title>Study of the species diversity of bacterial strains isolated from a unique natural object - Shulgan-Tash cave (Bashkiria).</title>
        <authorList>
            <person name="Sazanova A.L."/>
            <person name="Chirak E.R."/>
            <person name="Safronova V.I."/>
        </authorList>
    </citation>
    <scope>NUCLEOTIDE SEQUENCE</scope>
    <source>
        <strain evidence="1">P1</strain>
    </source>
</reference>
<proteinExistence type="predicted"/>
<evidence type="ECO:0000313" key="2">
    <source>
        <dbReference type="Proteomes" id="UP001059663"/>
    </source>
</evidence>
<accession>A0AC61U430</accession>
<name>A0AC61U430_9MICO</name>
<evidence type="ECO:0000313" key="1">
    <source>
        <dbReference type="EMBL" id="UUZ44723.1"/>
    </source>
</evidence>
<dbReference type="EMBL" id="CP087977">
    <property type="protein sequence ID" value="UUZ44723.1"/>
    <property type="molecule type" value="Genomic_DNA"/>
</dbReference>
<organism evidence="1 2">
    <name type="scientific">Janibacter limosus</name>
    <dbReference type="NCBI Taxonomy" id="53458"/>
    <lineage>
        <taxon>Bacteria</taxon>
        <taxon>Bacillati</taxon>
        <taxon>Actinomycetota</taxon>
        <taxon>Actinomycetes</taxon>
        <taxon>Micrococcales</taxon>
        <taxon>Intrasporangiaceae</taxon>
        <taxon>Janibacter</taxon>
    </lineage>
</organism>